<comment type="catalytic activity">
    <reaction evidence="1">
        <text>ATP + protein L-histidine = ADP + protein N-phospho-L-histidine.</text>
        <dbReference type="EC" id="2.7.13.3"/>
    </reaction>
</comment>
<evidence type="ECO:0000256" key="6">
    <source>
        <dbReference type="ARBA" id="ARBA00022777"/>
    </source>
</evidence>
<keyword evidence="7" id="KW-0067">ATP-binding</keyword>
<keyword evidence="11" id="KW-1185">Reference proteome</keyword>
<dbReference type="PRINTS" id="PR00344">
    <property type="entry name" value="BCTRLSENSOR"/>
</dbReference>
<dbReference type="SUPFAM" id="SSF55874">
    <property type="entry name" value="ATPase domain of HSP90 chaperone/DNA topoisomerase II/histidine kinase"/>
    <property type="match status" value="1"/>
</dbReference>
<feature type="domain" description="Histidine kinase" evidence="9">
    <location>
        <begin position="32"/>
        <end position="248"/>
    </location>
</feature>
<dbReference type="PANTHER" id="PTHR43065:SF46">
    <property type="entry name" value="C4-DICARBOXYLATE TRANSPORT SENSOR PROTEIN DCTB"/>
    <property type="match status" value="1"/>
</dbReference>
<evidence type="ECO:0000256" key="7">
    <source>
        <dbReference type="ARBA" id="ARBA00022840"/>
    </source>
</evidence>
<evidence type="ECO:0000259" key="9">
    <source>
        <dbReference type="PROSITE" id="PS50109"/>
    </source>
</evidence>
<dbReference type="AlphaFoldDB" id="A0A2W7DUQ6"/>
<dbReference type="CDD" id="cd00082">
    <property type="entry name" value="HisKA"/>
    <property type="match status" value="1"/>
</dbReference>
<dbReference type="OrthoDB" id="9805722at2"/>
<dbReference type="EC" id="2.7.13.3" evidence="2"/>
<proteinExistence type="predicted"/>
<evidence type="ECO:0000313" key="10">
    <source>
        <dbReference type="EMBL" id="PZV34936.1"/>
    </source>
</evidence>
<keyword evidence="3" id="KW-0597">Phosphoprotein</keyword>
<dbReference type="InterPro" id="IPR003661">
    <property type="entry name" value="HisK_dim/P_dom"/>
</dbReference>
<dbReference type="GO" id="GO:0000155">
    <property type="term" value="F:phosphorelay sensor kinase activity"/>
    <property type="evidence" value="ECO:0007669"/>
    <property type="project" value="InterPro"/>
</dbReference>
<reference evidence="11" key="1">
    <citation type="submission" date="2017-03" db="EMBL/GenBank/DDBJ databases">
        <authorList>
            <person name="Safronova V.I."/>
            <person name="Sazanova A.L."/>
            <person name="Chirak E.R."/>
        </authorList>
    </citation>
    <scope>NUCLEOTIDE SEQUENCE [LARGE SCALE GENOMIC DNA]</scope>
    <source>
        <strain evidence="11">Ach-343</strain>
    </source>
</reference>
<keyword evidence="4" id="KW-0808">Transferase</keyword>
<keyword evidence="8" id="KW-0902">Two-component regulatory system</keyword>
<dbReference type="InterPro" id="IPR004358">
    <property type="entry name" value="Sig_transdc_His_kin-like_C"/>
</dbReference>
<evidence type="ECO:0000256" key="8">
    <source>
        <dbReference type="ARBA" id="ARBA00023012"/>
    </source>
</evidence>
<dbReference type="PANTHER" id="PTHR43065">
    <property type="entry name" value="SENSOR HISTIDINE KINASE"/>
    <property type="match status" value="1"/>
</dbReference>
<dbReference type="PROSITE" id="PS50109">
    <property type="entry name" value="HIS_KIN"/>
    <property type="match status" value="1"/>
</dbReference>
<evidence type="ECO:0000256" key="2">
    <source>
        <dbReference type="ARBA" id="ARBA00012438"/>
    </source>
</evidence>
<dbReference type="EMBL" id="MZXV01000062">
    <property type="protein sequence ID" value="PZV34936.1"/>
    <property type="molecule type" value="Genomic_DNA"/>
</dbReference>
<keyword evidence="6" id="KW-0418">Kinase</keyword>
<evidence type="ECO:0000256" key="3">
    <source>
        <dbReference type="ARBA" id="ARBA00022553"/>
    </source>
</evidence>
<name>A0A2W7DUQ6_9HYPH</name>
<dbReference type="Gene3D" id="3.30.565.10">
    <property type="entry name" value="Histidine kinase-like ATPase, C-terminal domain"/>
    <property type="match status" value="1"/>
</dbReference>
<gene>
    <name evidence="10" type="ORF">B5V02_27935</name>
</gene>
<sequence>MADNLNMTSGQRATDDNIAQPAVPDPRVLLASIVHDFNILLTPIVSVLEEMQGRGAGTARQLKKIDGAIYCAFRAKTLARQLLDFASPRPVKLAAVDVGRLLERLEAPLASLLSTHIRLDLDIAEDLPKAFIDQQLIERALLNLVLNARDAMPAGGRVTIAAAQDRPSPSRTYASGSMIRVTISDCGIGMDEATLKMAGEPHFSTKTNGTGLGLATVRQIMERQGGGLSVASAPRRGTTIDLWLPVMSASFAY</sequence>
<dbReference type="Proteomes" id="UP000248616">
    <property type="component" value="Unassembled WGS sequence"/>
</dbReference>
<dbReference type="InterPro" id="IPR003594">
    <property type="entry name" value="HATPase_dom"/>
</dbReference>
<protein>
    <recommendedName>
        <fullName evidence="2">histidine kinase</fullName>
        <ecNumber evidence="2">2.7.13.3</ecNumber>
    </recommendedName>
</protein>
<dbReference type="RefSeq" id="WP_111547320.1">
    <property type="nucleotide sequence ID" value="NZ_MZXV01000062.1"/>
</dbReference>
<evidence type="ECO:0000313" key="11">
    <source>
        <dbReference type="Proteomes" id="UP000248616"/>
    </source>
</evidence>
<organism evidence="10 11">
    <name type="scientific">Mesorhizobium kowhaii</name>
    <dbReference type="NCBI Taxonomy" id="1300272"/>
    <lineage>
        <taxon>Bacteria</taxon>
        <taxon>Pseudomonadati</taxon>
        <taxon>Pseudomonadota</taxon>
        <taxon>Alphaproteobacteria</taxon>
        <taxon>Hyphomicrobiales</taxon>
        <taxon>Phyllobacteriaceae</taxon>
        <taxon>Mesorhizobium</taxon>
    </lineage>
</organism>
<dbReference type="InterPro" id="IPR005467">
    <property type="entry name" value="His_kinase_dom"/>
</dbReference>
<comment type="caution">
    <text evidence="10">The sequence shown here is derived from an EMBL/GenBank/DDBJ whole genome shotgun (WGS) entry which is preliminary data.</text>
</comment>
<evidence type="ECO:0000256" key="5">
    <source>
        <dbReference type="ARBA" id="ARBA00022741"/>
    </source>
</evidence>
<evidence type="ECO:0000256" key="1">
    <source>
        <dbReference type="ARBA" id="ARBA00000085"/>
    </source>
</evidence>
<dbReference type="SMART" id="SM00387">
    <property type="entry name" value="HATPase_c"/>
    <property type="match status" value="1"/>
</dbReference>
<dbReference type="GO" id="GO:0005524">
    <property type="term" value="F:ATP binding"/>
    <property type="evidence" value="ECO:0007669"/>
    <property type="project" value="UniProtKB-KW"/>
</dbReference>
<dbReference type="InterPro" id="IPR036890">
    <property type="entry name" value="HATPase_C_sf"/>
</dbReference>
<dbReference type="Pfam" id="PF02518">
    <property type="entry name" value="HATPase_c"/>
    <property type="match status" value="1"/>
</dbReference>
<evidence type="ECO:0000256" key="4">
    <source>
        <dbReference type="ARBA" id="ARBA00022679"/>
    </source>
</evidence>
<accession>A0A2W7DUQ6</accession>
<keyword evidence="5" id="KW-0547">Nucleotide-binding</keyword>